<dbReference type="RefSeq" id="WP_266604627.1">
    <property type="nucleotide sequence ID" value="NZ_JAPHNL010000315.1"/>
</dbReference>
<comment type="caution">
    <text evidence="1">The sequence shown here is derived from an EMBL/GenBank/DDBJ whole genome shotgun (WGS) entry which is preliminary data.</text>
</comment>
<name>A0ABT3U5W0_9ACTN</name>
<keyword evidence="2" id="KW-1185">Reference proteome</keyword>
<dbReference type="Proteomes" id="UP001163064">
    <property type="component" value="Unassembled WGS sequence"/>
</dbReference>
<accession>A0ABT3U5W0</accession>
<evidence type="ECO:0000313" key="1">
    <source>
        <dbReference type="EMBL" id="MCX3063568.1"/>
    </source>
</evidence>
<proteinExistence type="predicted"/>
<reference evidence="1" key="1">
    <citation type="submission" date="2022-10" db="EMBL/GenBank/DDBJ databases">
        <title>Streptomyces beihaiensis sp. nov., a chitin degrading actinobacterium, isolated from shrimp pond soil.</title>
        <authorList>
            <person name="Xie J."/>
            <person name="Shen N."/>
        </authorList>
    </citation>
    <scope>NUCLEOTIDE SEQUENCE</scope>
    <source>
        <strain evidence="1">GXMU-J5</strain>
    </source>
</reference>
<sequence>MPGLAPALERVVSEACADLGFRLLLRTIKAYGVQVSEARCEAFMALGERFGYSEYWSTNASA</sequence>
<dbReference type="EMBL" id="JAPHNL010000315">
    <property type="protein sequence ID" value="MCX3063568.1"/>
    <property type="molecule type" value="Genomic_DNA"/>
</dbReference>
<gene>
    <name evidence="1" type="ORF">OFY01_28165</name>
</gene>
<evidence type="ECO:0000313" key="2">
    <source>
        <dbReference type="Proteomes" id="UP001163064"/>
    </source>
</evidence>
<organism evidence="1 2">
    <name type="scientific">Streptomyces beihaiensis</name>
    <dbReference type="NCBI Taxonomy" id="2984495"/>
    <lineage>
        <taxon>Bacteria</taxon>
        <taxon>Bacillati</taxon>
        <taxon>Actinomycetota</taxon>
        <taxon>Actinomycetes</taxon>
        <taxon>Kitasatosporales</taxon>
        <taxon>Streptomycetaceae</taxon>
        <taxon>Streptomyces</taxon>
    </lineage>
</organism>
<protein>
    <submittedName>
        <fullName evidence="1">Uncharacterized protein</fullName>
    </submittedName>
</protein>